<protein>
    <submittedName>
        <fullName evidence="2">Uncharacterized protein</fullName>
    </submittedName>
</protein>
<proteinExistence type="predicted"/>
<name>A0A1J0MFC4_9CAUD</name>
<dbReference type="Proteomes" id="UP000221331">
    <property type="component" value="Segment"/>
</dbReference>
<sequence>MSEFMLVSLISFLLALGFLLIRQIILTDSLALVILYQISALTIIAIALDLAENTRNPNIFILNTVFMFTLIAMDARKMLKKEKQRERE</sequence>
<gene>
    <name evidence="2" type="ORF">SpT5_050</name>
</gene>
<dbReference type="EMBL" id="KX827368">
    <property type="protein sequence ID" value="APD19798.1"/>
    <property type="molecule type" value="Genomic_DNA"/>
</dbReference>
<feature type="transmembrane region" description="Helical" evidence="1">
    <location>
        <begin position="6"/>
        <end position="25"/>
    </location>
</feature>
<accession>A0A1J0MFC4</accession>
<evidence type="ECO:0000313" key="3">
    <source>
        <dbReference type="Proteomes" id="UP000221331"/>
    </source>
</evidence>
<keyword evidence="1" id="KW-0812">Transmembrane</keyword>
<keyword evidence="1" id="KW-1133">Transmembrane helix</keyword>
<organism evidence="2 3">
    <name type="scientific">Staphylococcus phage SpT5</name>
    <dbReference type="NCBI Taxonomy" id="1913448"/>
    <lineage>
        <taxon>Viruses</taxon>
        <taxon>Duplodnaviria</taxon>
        <taxon>Heunggongvirae</taxon>
        <taxon>Uroviricota</taxon>
        <taxon>Caudoviricetes</taxon>
        <taxon>Coventryvirus</taxon>
        <taxon>Coventryvirus SN8</taxon>
    </lineage>
</organism>
<reference evidence="2 3" key="1">
    <citation type="submission" date="2016-09" db="EMBL/GenBank/DDBJ databases">
        <title>Whole-genome sequencing of Staphylococcus pseudintermedius phages.</title>
        <authorList>
            <person name="Breteau M."/>
            <person name="Kot W."/>
            <person name="Vogensen F.K."/>
            <person name="Moodley A."/>
            <person name="Wellington E.M.H."/>
            <person name="Hodgson D.A."/>
        </authorList>
    </citation>
    <scope>NUCLEOTIDE SEQUENCE [LARGE SCALE GENOMIC DNA]</scope>
</reference>
<feature type="transmembrane region" description="Helical" evidence="1">
    <location>
        <begin position="32"/>
        <end position="51"/>
    </location>
</feature>
<evidence type="ECO:0000313" key="2">
    <source>
        <dbReference type="EMBL" id="APD19798.1"/>
    </source>
</evidence>
<evidence type="ECO:0000256" key="1">
    <source>
        <dbReference type="SAM" id="Phobius"/>
    </source>
</evidence>
<keyword evidence="1" id="KW-0472">Membrane</keyword>
<feature type="transmembrane region" description="Helical" evidence="1">
    <location>
        <begin position="57"/>
        <end position="75"/>
    </location>
</feature>